<dbReference type="GO" id="GO:0007005">
    <property type="term" value="P:mitochondrion organization"/>
    <property type="evidence" value="ECO:0007669"/>
    <property type="project" value="TreeGrafter"/>
</dbReference>
<reference evidence="5" key="1">
    <citation type="journal article" date="2014" name="Microb. Cell Fact.">
        <title>Exploiting Issatchenkia orientalis SD108 for succinic acid production.</title>
        <authorList>
            <person name="Xiao H."/>
            <person name="Shao Z."/>
            <person name="Jiang Y."/>
            <person name="Dole S."/>
            <person name="Zhao H."/>
        </authorList>
    </citation>
    <scope>NUCLEOTIDE SEQUENCE [LARGE SCALE GENOMIC DNA]</scope>
    <source>
        <strain evidence="5">SD108</strain>
    </source>
</reference>
<comment type="caution">
    <text evidence="4">The sequence shown here is derived from an EMBL/GenBank/DDBJ whole genome shotgun (WGS) entry which is preliminary data.</text>
</comment>
<name>A0A099P1D6_PICKU</name>
<evidence type="ECO:0000313" key="5">
    <source>
        <dbReference type="Proteomes" id="UP000029867"/>
    </source>
</evidence>
<feature type="transmembrane region" description="Helical" evidence="2">
    <location>
        <begin position="227"/>
        <end position="249"/>
    </location>
</feature>
<dbReference type="HOGENOM" id="CLU_066681_0_0_1"/>
<dbReference type="Proteomes" id="UP000029867">
    <property type="component" value="Unassembled WGS sequence"/>
</dbReference>
<feature type="transmembrane region" description="Helical" evidence="2">
    <location>
        <begin position="48"/>
        <end position="69"/>
    </location>
</feature>
<dbReference type="Pfam" id="PF07950">
    <property type="entry name" value="MCP1_TM"/>
    <property type="match status" value="2"/>
</dbReference>
<keyword evidence="2" id="KW-0472">Membrane</keyword>
<dbReference type="InterPro" id="IPR012472">
    <property type="entry name" value="MCP1_TM"/>
</dbReference>
<keyword evidence="2" id="KW-0812">Transmembrane</keyword>
<dbReference type="GO" id="GO:0005741">
    <property type="term" value="C:mitochondrial outer membrane"/>
    <property type="evidence" value="ECO:0007669"/>
    <property type="project" value="TreeGrafter"/>
</dbReference>
<dbReference type="EMBL" id="JQFK01000016">
    <property type="protein sequence ID" value="KGK38730.1"/>
    <property type="molecule type" value="Genomic_DNA"/>
</dbReference>
<dbReference type="PANTHER" id="PTHR38409:SF1">
    <property type="entry name" value="MITOCHONDRIAL ADAPTER PROTEIN MCP1"/>
    <property type="match status" value="1"/>
</dbReference>
<evidence type="ECO:0000256" key="2">
    <source>
        <dbReference type="SAM" id="Phobius"/>
    </source>
</evidence>
<accession>A0A099P1D6</accession>
<dbReference type="GO" id="GO:0055088">
    <property type="term" value="P:lipid homeostasis"/>
    <property type="evidence" value="ECO:0007669"/>
    <property type="project" value="InterPro"/>
</dbReference>
<keyword evidence="2" id="KW-1133">Transmembrane helix</keyword>
<dbReference type="AlphaFoldDB" id="A0A099P1D6"/>
<proteinExistence type="predicted"/>
<feature type="transmembrane region" description="Helical" evidence="2">
    <location>
        <begin position="172"/>
        <end position="195"/>
    </location>
</feature>
<evidence type="ECO:0000313" key="4">
    <source>
        <dbReference type="EMBL" id="KGK38730.1"/>
    </source>
</evidence>
<feature type="domain" description="Mitochondrial adapter protein MCP1 transmembrane" evidence="3">
    <location>
        <begin position="188"/>
        <end position="259"/>
    </location>
</feature>
<feature type="transmembrane region" description="Helical" evidence="2">
    <location>
        <begin position="261"/>
        <end position="278"/>
    </location>
</feature>
<evidence type="ECO:0000259" key="3">
    <source>
        <dbReference type="Pfam" id="PF07950"/>
    </source>
</evidence>
<protein>
    <recommendedName>
        <fullName evidence="3">Mitochondrial adapter protein MCP1 transmembrane domain-containing protein</fullName>
    </recommendedName>
</protein>
<feature type="region of interest" description="Disordered" evidence="1">
    <location>
        <begin position="1"/>
        <end position="28"/>
    </location>
</feature>
<sequence>MTDLKEVAPEPVELSASMGPSTSTPSENRHGSVLRAIGILNKVQTYSVLPFSAFSCLHILGVVITPAIFGTEAGDDMIGLGREIYHVPLVEYGILGSAAVHVISGVSLNLARKYYRYLKYGKSNVKKRQSGDDKLIVPGKEEDIEVRDADKGLGGITSVLGAGSRVSFTSRYLGLSPLAFSGYFFLALLTGHVYYERVSPIVVDGDSSFVDLSYVAYSLQKTFLKTYFGLNTLVLVGSYHMLVGMNRILRRFTLKQRKMTYKAIFVLATLGAVSLWRISQIDVLPAMAAKFHSYVP</sequence>
<dbReference type="PANTHER" id="PTHR38409">
    <property type="entry name" value="MDM10-COMPLEMENTING PROTEIN 1"/>
    <property type="match status" value="1"/>
</dbReference>
<dbReference type="eggNOG" id="ENOG502RYUN">
    <property type="taxonomic scope" value="Eukaryota"/>
</dbReference>
<gene>
    <name evidence="4" type="ORF">JL09_g2121</name>
</gene>
<feature type="transmembrane region" description="Helical" evidence="2">
    <location>
        <begin position="89"/>
        <end position="111"/>
    </location>
</feature>
<dbReference type="InterPro" id="IPR039960">
    <property type="entry name" value="MCP1"/>
</dbReference>
<dbReference type="VEuPathDB" id="FungiDB:C5L36_0A04530"/>
<feature type="domain" description="Mitochondrial adapter protein MCP1 transmembrane" evidence="3">
    <location>
        <begin position="54"/>
        <end position="124"/>
    </location>
</feature>
<organism evidence="4 5">
    <name type="scientific">Pichia kudriavzevii</name>
    <name type="common">Yeast</name>
    <name type="synonym">Issatchenkia orientalis</name>
    <dbReference type="NCBI Taxonomy" id="4909"/>
    <lineage>
        <taxon>Eukaryota</taxon>
        <taxon>Fungi</taxon>
        <taxon>Dikarya</taxon>
        <taxon>Ascomycota</taxon>
        <taxon>Saccharomycotina</taxon>
        <taxon>Pichiomycetes</taxon>
        <taxon>Pichiales</taxon>
        <taxon>Pichiaceae</taxon>
        <taxon>Pichia</taxon>
    </lineage>
</organism>
<evidence type="ECO:0000256" key="1">
    <source>
        <dbReference type="SAM" id="MobiDB-lite"/>
    </source>
</evidence>